<dbReference type="InterPro" id="IPR012337">
    <property type="entry name" value="RNaseH-like_sf"/>
</dbReference>
<keyword evidence="4 5" id="KW-0378">Hydrolase</keyword>
<reference evidence="7 8" key="1">
    <citation type="journal article" date="2015" name="Nature">
        <title>rRNA introns, odd ribosomes, and small enigmatic genomes across a large radiation of phyla.</title>
        <authorList>
            <person name="Brown C.T."/>
            <person name="Hug L.A."/>
            <person name="Thomas B.C."/>
            <person name="Sharon I."/>
            <person name="Castelle C.J."/>
            <person name="Singh A."/>
            <person name="Wilkins M.J."/>
            <person name="Williams K.H."/>
            <person name="Banfield J.F."/>
        </authorList>
    </citation>
    <scope>NUCLEOTIDE SEQUENCE [LARGE SCALE GENOMIC DNA]</scope>
</reference>
<keyword evidence="3 5" id="KW-0540">Nuclease</keyword>
<evidence type="ECO:0000256" key="4">
    <source>
        <dbReference type="ARBA" id="ARBA00022801"/>
    </source>
</evidence>
<accession>A0A0G1CDK5</accession>
<evidence type="ECO:0000256" key="5">
    <source>
        <dbReference type="HAMAP-Rule" id="MF_00651"/>
    </source>
</evidence>
<evidence type="ECO:0000259" key="6">
    <source>
        <dbReference type="SMART" id="SM00732"/>
    </source>
</evidence>
<evidence type="ECO:0000256" key="3">
    <source>
        <dbReference type="ARBA" id="ARBA00022722"/>
    </source>
</evidence>
<dbReference type="HAMAP" id="MF_00651">
    <property type="entry name" value="Nuclease_YqgF"/>
    <property type="match status" value="1"/>
</dbReference>
<organism evidence="7 8">
    <name type="scientific">Candidatus Magasanikbacteria bacterium GW2011_GWA2_42_32</name>
    <dbReference type="NCBI Taxonomy" id="1619039"/>
    <lineage>
        <taxon>Bacteria</taxon>
        <taxon>Candidatus Magasanikiibacteriota</taxon>
    </lineage>
</organism>
<comment type="function">
    <text evidence="5">Could be a nuclease involved in processing of the 5'-end of pre-16S rRNA.</text>
</comment>
<comment type="subcellular location">
    <subcellularLocation>
        <location evidence="5">Cytoplasm</location>
    </subcellularLocation>
</comment>
<dbReference type="Pfam" id="PF03652">
    <property type="entry name" value="RuvX"/>
    <property type="match status" value="1"/>
</dbReference>
<dbReference type="InterPro" id="IPR005227">
    <property type="entry name" value="YqgF"/>
</dbReference>
<name>A0A0G1CDK5_9BACT</name>
<sequence>MYLGIDYGERRVGLALADKETKIVLPFKVLENKNLEQILEDLKKIIAEEKILKIIVGWPLNLKGEPTEKTQEVQEFVDILAKNVEVPVLTFDERLTSRAAKMLSAKKIDVGAAMLILESFLGQEKARGKIYDL</sequence>
<dbReference type="GO" id="GO:0004518">
    <property type="term" value="F:nuclease activity"/>
    <property type="evidence" value="ECO:0007669"/>
    <property type="project" value="UniProtKB-KW"/>
</dbReference>
<proteinExistence type="inferred from homology"/>
<keyword evidence="1 5" id="KW-0963">Cytoplasm</keyword>
<dbReference type="InterPro" id="IPR037027">
    <property type="entry name" value="YqgF/RNaseH-like_dom_sf"/>
</dbReference>
<dbReference type="NCBIfam" id="TIGR00250">
    <property type="entry name" value="RNAse_H_YqgF"/>
    <property type="match status" value="1"/>
</dbReference>
<gene>
    <name evidence="7" type="ORF">UV20_C0006G0064</name>
</gene>
<evidence type="ECO:0000313" key="7">
    <source>
        <dbReference type="EMBL" id="KKS56781.1"/>
    </source>
</evidence>
<dbReference type="SMART" id="SM00732">
    <property type="entry name" value="YqgFc"/>
    <property type="match status" value="1"/>
</dbReference>
<dbReference type="SUPFAM" id="SSF53098">
    <property type="entry name" value="Ribonuclease H-like"/>
    <property type="match status" value="1"/>
</dbReference>
<dbReference type="EMBL" id="LCDO01000006">
    <property type="protein sequence ID" value="KKS56781.1"/>
    <property type="molecule type" value="Genomic_DNA"/>
</dbReference>
<dbReference type="GO" id="GO:0000967">
    <property type="term" value="P:rRNA 5'-end processing"/>
    <property type="evidence" value="ECO:0007669"/>
    <property type="project" value="UniProtKB-UniRule"/>
</dbReference>
<keyword evidence="2 5" id="KW-0690">Ribosome biogenesis</keyword>
<evidence type="ECO:0000313" key="8">
    <source>
        <dbReference type="Proteomes" id="UP000034837"/>
    </source>
</evidence>
<dbReference type="InterPro" id="IPR006641">
    <property type="entry name" value="YqgF/RNaseH-like_dom"/>
</dbReference>
<dbReference type="PANTHER" id="PTHR33317">
    <property type="entry name" value="POLYNUCLEOTIDYL TRANSFERASE, RIBONUCLEASE H-LIKE SUPERFAMILY PROTEIN"/>
    <property type="match status" value="1"/>
</dbReference>
<dbReference type="GO" id="GO:0005829">
    <property type="term" value="C:cytosol"/>
    <property type="evidence" value="ECO:0007669"/>
    <property type="project" value="TreeGrafter"/>
</dbReference>
<protein>
    <recommendedName>
        <fullName evidence="5">Putative pre-16S rRNA nuclease</fullName>
        <ecNumber evidence="5">3.1.-.-</ecNumber>
    </recommendedName>
</protein>
<comment type="similarity">
    <text evidence="5">Belongs to the YqgF HJR family.</text>
</comment>
<evidence type="ECO:0000256" key="2">
    <source>
        <dbReference type="ARBA" id="ARBA00022517"/>
    </source>
</evidence>
<dbReference type="EC" id="3.1.-.-" evidence="5"/>
<dbReference type="Gene3D" id="3.30.420.140">
    <property type="entry name" value="YqgF/RNase H-like domain"/>
    <property type="match status" value="1"/>
</dbReference>
<dbReference type="AlphaFoldDB" id="A0A0G1CDK5"/>
<feature type="domain" description="YqgF/RNase H-like" evidence="6">
    <location>
        <begin position="1"/>
        <end position="100"/>
    </location>
</feature>
<dbReference type="PANTHER" id="PTHR33317:SF4">
    <property type="entry name" value="POLYNUCLEOTIDYL TRANSFERASE, RIBONUCLEASE H-LIKE SUPERFAMILY PROTEIN"/>
    <property type="match status" value="1"/>
</dbReference>
<comment type="caution">
    <text evidence="7">The sequence shown here is derived from an EMBL/GenBank/DDBJ whole genome shotgun (WGS) entry which is preliminary data.</text>
</comment>
<dbReference type="GO" id="GO:0016788">
    <property type="term" value="F:hydrolase activity, acting on ester bonds"/>
    <property type="evidence" value="ECO:0007669"/>
    <property type="project" value="UniProtKB-UniRule"/>
</dbReference>
<dbReference type="Proteomes" id="UP000034837">
    <property type="component" value="Unassembled WGS sequence"/>
</dbReference>
<dbReference type="CDD" id="cd16964">
    <property type="entry name" value="YqgF"/>
    <property type="match status" value="1"/>
</dbReference>
<evidence type="ECO:0000256" key="1">
    <source>
        <dbReference type="ARBA" id="ARBA00022490"/>
    </source>
</evidence>